<evidence type="ECO:0000313" key="4">
    <source>
        <dbReference type="Proteomes" id="UP000291832"/>
    </source>
</evidence>
<evidence type="ECO:0000256" key="1">
    <source>
        <dbReference type="SAM" id="MobiDB-lite"/>
    </source>
</evidence>
<dbReference type="OrthoDB" id="4991066at2"/>
<dbReference type="AlphaFoldDB" id="A0A4Q7U5T4"/>
<feature type="transmembrane region" description="Helical" evidence="2">
    <location>
        <begin position="42"/>
        <end position="60"/>
    </location>
</feature>
<dbReference type="Pfam" id="PF11377">
    <property type="entry name" value="DUF3180"/>
    <property type="match status" value="1"/>
</dbReference>
<keyword evidence="2" id="KW-1133">Transmembrane helix</keyword>
<gene>
    <name evidence="3" type="ORF">EV139_0212</name>
</gene>
<name>A0A4Q7U5T4_9MICO</name>
<dbReference type="RefSeq" id="WP_130452471.1">
    <property type="nucleotide sequence ID" value="NZ_QYAG01000004.1"/>
</dbReference>
<feature type="transmembrane region" description="Helical" evidence="2">
    <location>
        <begin position="81"/>
        <end position="103"/>
    </location>
</feature>
<dbReference type="Proteomes" id="UP000291832">
    <property type="component" value="Unassembled WGS sequence"/>
</dbReference>
<feature type="transmembrane region" description="Helical" evidence="2">
    <location>
        <begin position="115"/>
        <end position="137"/>
    </location>
</feature>
<evidence type="ECO:0000256" key="2">
    <source>
        <dbReference type="SAM" id="Phobius"/>
    </source>
</evidence>
<feature type="region of interest" description="Disordered" evidence="1">
    <location>
        <begin position="147"/>
        <end position="170"/>
    </location>
</feature>
<reference evidence="3 4" key="1">
    <citation type="journal article" date="2015" name="Stand. Genomic Sci.">
        <title>Genomic Encyclopedia of Bacterial and Archaeal Type Strains, Phase III: the genomes of soil and plant-associated and newly described type strains.</title>
        <authorList>
            <person name="Whitman W.B."/>
            <person name="Woyke T."/>
            <person name="Klenk H.P."/>
            <person name="Zhou Y."/>
            <person name="Lilburn T.G."/>
            <person name="Beck B.J."/>
            <person name="De Vos P."/>
            <person name="Vandamme P."/>
            <person name="Eisen J.A."/>
            <person name="Garrity G."/>
            <person name="Hugenholtz P."/>
            <person name="Kyrpides N.C."/>
        </authorList>
    </citation>
    <scope>NUCLEOTIDE SEQUENCE [LARGE SCALE GENOMIC DNA]</scope>
    <source>
        <strain evidence="3 4">RF6</strain>
    </source>
</reference>
<keyword evidence="2" id="KW-0472">Membrane</keyword>
<feature type="transmembrane region" description="Helical" evidence="2">
    <location>
        <begin position="12"/>
        <end position="30"/>
    </location>
</feature>
<sequence>MRSDEPMRPLATIAAAAMGIAIGLVVQFAQSGRGAAPFVPPLSLAVMLTLIAALLLTLGIRLRRAVVKGARPVNPFSAVRLLATARAAQLVGGLFGGFGGGLALSLLGRTVPAPISLWLPMLLVLGSGIALVVCAAITEHLCRIPPGDGDGTDSGEAEPGPTGQAAYRKP</sequence>
<accession>A0A4Q7U5T4</accession>
<organism evidence="3 4">
    <name type="scientific">Leucobacter luti</name>
    <dbReference type="NCBI Taxonomy" id="340320"/>
    <lineage>
        <taxon>Bacteria</taxon>
        <taxon>Bacillati</taxon>
        <taxon>Actinomycetota</taxon>
        <taxon>Actinomycetes</taxon>
        <taxon>Micrococcales</taxon>
        <taxon>Microbacteriaceae</taxon>
        <taxon>Leucobacter</taxon>
    </lineage>
</organism>
<dbReference type="InterPro" id="IPR021517">
    <property type="entry name" value="DUF3180"/>
</dbReference>
<comment type="caution">
    <text evidence="3">The sequence shown here is derived from an EMBL/GenBank/DDBJ whole genome shotgun (WGS) entry which is preliminary data.</text>
</comment>
<keyword evidence="2" id="KW-0812">Transmembrane</keyword>
<protein>
    <submittedName>
        <fullName evidence="3">Uncharacterized protein DUF3180</fullName>
    </submittedName>
</protein>
<proteinExistence type="predicted"/>
<evidence type="ECO:0000313" key="3">
    <source>
        <dbReference type="EMBL" id="RZT68487.1"/>
    </source>
</evidence>
<dbReference type="EMBL" id="SHKI01000002">
    <property type="protein sequence ID" value="RZT68487.1"/>
    <property type="molecule type" value="Genomic_DNA"/>
</dbReference>
<keyword evidence="4" id="KW-1185">Reference proteome</keyword>